<evidence type="ECO:0000259" key="4">
    <source>
        <dbReference type="PROSITE" id="PS50995"/>
    </source>
</evidence>
<dbReference type="InterPro" id="IPR036388">
    <property type="entry name" value="WH-like_DNA-bd_sf"/>
</dbReference>
<dbReference type="InterPro" id="IPR036390">
    <property type="entry name" value="WH_DNA-bd_sf"/>
</dbReference>
<dbReference type="SUPFAM" id="SSF46785">
    <property type="entry name" value="Winged helix' DNA-binding domain"/>
    <property type="match status" value="1"/>
</dbReference>
<dbReference type="PATRIC" id="fig|1029756.8.peg.426"/>
<dbReference type="Pfam" id="PF12802">
    <property type="entry name" value="MarR_2"/>
    <property type="match status" value="1"/>
</dbReference>
<dbReference type="HOGENOM" id="CLU_083287_4_0_5"/>
<evidence type="ECO:0000256" key="2">
    <source>
        <dbReference type="ARBA" id="ARBA00023125"/>
    </source>
</evidence>
<keyword evidence="3" id="KW-0804">Transcription</keyword>
<dbReference type="EMBL" id="CP006912">
    <property type="protein sequence ID" value="AHB47449.1"/>
    <property type="molecule type" value="Genomic_DNA"/>
</dbReference>
<feature type="domain" description="HTH marR-type" evidence="4">
    <location>
        <begin position="12"/>
        <end position="148"/>
    </location>
</feature>
<dbReference type="KEGG" id="hni:W911_01995"/>
<evidence type="ECO:0000313" key="5">
    <source>
        <dbReference type="EMBL" id="AHB47449.1"/>
    </source>
</evidence>
<evidence type="ECO:0000256" key="1">
    <source>
        <dbReference type="ARBA" id="ARBA00023015"/>
    </source>
</evidence>
<dbReference type="SMART" id="SM00347">
    <property type="entry name" value="HTH_MARR"/>
    <property type="match status" value="1"/>
</dbReference>
<reference evidence="5 6" key="1">
    <citation type="journal article" date="2014" name="Genome Announc.">
        <title>Complete Genome Sequence of Hyphomicrobium nitrativorans Strain NL23, a Denitrifying Bacterium Isolated from Biofilm of a Methanol-Fed Denitrification System Treating Seawater at the Montreal Biodome.</title>
        <authorList>
            <person name="Martineau C."/>
            <person name="Villeneuve C."/>
            <person name="Mauffrey F."/>
            <person name="Villemur R."/>
        </authorList>
    </citation>
    <scope>NUCLEOTIDE SEQUENCE [LARGE SCALE GENOMIC DNA]</scope>
    <source>
        <strain evidence="5">NL23</strain>
    </source>
</reference>
<dbReference type="PRINTS" id="PR00598">
    <property type="entry name" value="HTHMARR"/>
</dbReference>
<dbReference type="OrthoDB" id="7349109at2"/>
<sequence length="154" mass="17392">MRDTKDEFGSLERSPLHLLHRADQCATDLFLAVLQEDGLTPRQFAVLSTIAKFEGLSQTHLVERTGIDRSTVADITQRLLKRGLIQRRRTREDARAYAVTLTELGWNRLKAAAPYVKRVDEAILAALADTHRERFVDDLIAIVDALQSKPDTPE</sequence>
<keyword evidence="2" id="KW-0238">DNA-binding</keyword>
<keyword evidence="6" id="KW-1185">Reference proteome</keyword>
<dbReference type="PANTHER" id="PTHR42756:SF1">
    <property type="entry name" value="TRANSCRIPTIONAL REPRESSOR OF EMRAB OPERON"/>
    <property type="match status" value="1"/>
</dbReference>
<organism evidence="5 6">
    <name type="scientific">Hyphomicrobium nitrativorans NL23</name>
    <dbReference type="NCBI Taxonomy" id="1029756"/>
    <lineage>
        <taxon>Bacteria</taxon>
        <taxon>Pseudomonadati</taxon>
        <taxon>Pseudomonadota</taxon>
        <taxon>Alphaproteobacteria</taxon>
        <taxon>Hyphomicrobiales</taxon>
        <taxon>Hyphomicrobiaceae</taxon>
        <taxon>Hyphomicrobium</taxon>
    </lineage>
</organism>
<dbReference type="AlphaFoldDB" id="V5SBU8"/>
<dbReference type="Proteomes" id="UP000018542">
    <property type="component" value="Chromosome"/>
</dbReference>
<gene>
    <name evidence="5" type="ORF">W911_01995</name>
</gene>
<accession>V5SBU8</accession>
<dbReference type="PANTHER" id="PTHR42756">
    <property type="entry name" value="TRANSCRIPTIONAL REGULATOR, MARR"/>
    <property type="match status" value="1"/>
</dbReference>
<dbReference type="Gene3D" id="1.10.10.10">
    <property type="entry name" value="Winged helix-like DNA-binding domain superfamily/Winged helix DNA-binding domain"/>
    <property type="match status" value="1"/>
</dbReference>
<evidence type="ECO:0000313" key="6">
    <source>
        <dbReference type="Proteomes" id="UP000018542"/>
    </source>
</evidence>
<name>V5SBU8_9HYPH</name>
<keyword evidence="1" id="KW-0805">Transcription regulation</keyword>
<dbReference type="InterPro" id="IPR000835">
    <property type="entry name" value="HTH_MarR-typ"/>
</dbReference>
<protein>
    <submittedName>
        <fullName evidence="5">MarR family transcriptional regulator</fullName>
    </submittedName>
</protein>
<dbReference type="PROSITE" id="PS50995">
    <property type="entry name" value="HTH_MARR_2"/>
    <property type="match status" value="1"/>
</dbReference>
<dbReference type="GO" id="GO:0003700">
    <property type="term" value="F:DNA-binding transcription factor activity"/>
    <property type="evidence" value="ECO:0007669"/>
    <property type="project" value="InterPro"/>
</dbReference>
<proteinExistence type="predicted"/>
<dbReference type="GO" id="GO:0003677">
    <property type="term" value="F:DNA binding"/>
    <property type="evidence" value="ECO:0007669"/>
    <property type="project" value="UniProtKB-KW"/>
</dbReference>
<evidence type="ECO:0000256" key="3">
    <source>
        <dbReference type="ARBA" id="ARBA00023163"/>
    </source>
</evidence>